<feature type="signal peptide" evidence="4">
    <location>
        <begin position="1"/>
        <end position="20"/>
    </location>
</feature>
<dbReference type="CDD" id="cd23992">
    <property type="entry name" value="PBP_GOBP"/>
    <property type="match status" value="1"/>
</dbReference>
<reference evidence="5" key="1">
    <citation type="submission" date="2017-11" db="EMBL/GenBank/DDBJ databases">
        <authorList>
            <person name="Han C.G."/>
        </authorList>
    </citation>
    <scope>NUCLEOTIDE SEQUENCE</scope>
</reference>
<accession>A0A346RTY8</accession>
<evidence type="ECO:0000256" key="4">
    <source>
        <dbReference type="SAM" id="SignalP"/>
    </source>
</evidence>
<dbReference type="SUPFAM" id="SSF47565">
    <property type="entry name" value="Insect pheromone/odorant-binding proteins"/>
    <property type="match status" value="1"/>
</dbReference>
<evidence type="ECO:0000256" key="3">
    <source>
        <dbReference type="ARBA" id="ARBA00022525"/>
    </source>
</evidence>
<organism evidence="5">
    <name type="scientific">Sitodiplosis mosellana</name>
    <name type="common">orange wheat blossom midge</name>
    <dbReference type="NCBI Taxonomy" id="263140"/>
    <lineage>
        <taxon>Eukaryota</taxon>
        <taxon>Metazoa</taxon>
        <taxon>Ecdysozoa</taxon>
        <taxon>Arthropoda</taxon>
        <taxon>Hexapoda</taxon>
        <taxon>Insecta</taxon>
        <taxon>Pterygota</taxon>
        <taxon>Neoptera</taxon>
        <taxon>Endopterygota</taxon>
        <taxon>Diptera</taxon>
        <taxon>Nematocera</taxon>
        <taxon>Sciaroidea</taxon>
        <taxon>Cecidomyiidae</taxon>
        <taxon>Sitodiplosis</taxon>
    </lineage>
</organism>
<name>A0A346RTY8_9DIPT</name>
<dbReference type="GO" id="GO:0007608">
    <property type="term" value="P:sensory perception of smell"/>
    <property type="evidence" value="ECO:0007669"/>
    <property type="project" value="UniProtKB-ARBA"/>
</dbReference>
<proteinExistence type="evidence at transcript level"/>
<dbReference type="EMBL" id="MG585344">
    <property type="protein sequence ID" value="AXS77545.1"/>
    <property type="molecule type" value="mRNA"/>
</dbReference>
<dbReference type="GO" id="GO:0005549">
    <property type="term" value="F:odorant binding"/>
    <property type="evidence" value="ECO:0007669"/>
    <property type="project" value="InterPro"/>
</dbReference>
<evidence type="ECO:0000313" key="5">
    <source>
        <dbReference type="EMBL" id="AXS77545.1"/>
    </source>
</evidence>
<dbReference type="FunFam" id="1.10.238.20:FF:000001">
    <property type="entry name" value="General odorant-binding protein lush"/>
    <property type="match status" value="1"/>
</dbReference>
<dbReference type="Gene3D" id="1.10.238.20">
    <property type="entry name" value="Pheromone/general odorant binding protein domain"/>
    <property type="match status" value="1"/>
</dbReference>
<comment type="similarity">
    <text evidence="2">Belongs to the PBP/GOBP family.</text>
</comment>
<keyword evidence="4" id="KW-0732">Signal</keyword>
<comment type="subcellular location">
    <subcellularLocation>
        <location evidence="1">Secreted</location>
    </subcellularLocation>
</comment>
<dbReference type="Pfam" id="PF01395">
    <property type="entry name" value="PBP_GOBP"/>
    <property type="match status" value="1"/>
</dbReference>
<protein>
    <submittedName>
        <fullName evidence="5">Odorant binding protein OBP11</fullName>
    </submittedName>
</protein>
<dbReference type="InterPro" id="IPR036728">
    <property type="entry name" value="PBP_GOBP_sf"/>
</dbReference>
<feature type="chain" id="PRO_5017029806" evidence="4">
    <location>
        <begin position="21"/>
        <end position="145"/>
    </location>
</feature>
<dbReference type="GO" id="GO:0005576">
    <property type="term" value="C:extracellular region"/>
    <property type="evidence" value="ECO:0007669"/>
    <property type="project" value="UniProtKB-SubCell"/>
</dbReference>
<dbReference type="AlphaFoldDB" id="A0A346RTY8"/>
<keyword evidence="3" id="KW-0964">Secreted</keyword>
<evidence type="ECO:0000256" key="2">
    <source>
        <dbReference type="ARBA" id="ARBA00008098"/>
    </source>
</evidence>
<evidence type="ECO:0000256" key="1">
    <source>
        <dbReference type="ARBA" id="ARBA00004613"/>
    </source>
</evidence>
<dbReference type="SMART" id="SM00708">
    <property type="entry name" value="PhBP"/>
    <property type="match status" value="1"/>
</dbReference>
<dbReference type="InterPro" id="IPR006170">
    <property type="entry name" value="PBP/GOBP"/>
</dbReference>
<sequence length="145" mass="17085">MNKILLFAIINFIIIENIWCEVRRDDQYPPPQLLAKWKPIHDVCVGRTGVSEDVIKRFSDGDEIFEDDKLKCYMDCLLQEKGFIMPDGKIDFVSLHESFNEDKEIHFTFIHMIRRCLYPGGEGCDRAYNMNVCFKKADPKHYFIV</sequence>